<comment type="caution">
    <text evidence="7">The sequence shown here is derived from an EMBL/GenBank/DDBJ whole genome shotgun (WGS) entry which is preliminary data.</text>
</comment>
<dbReference type="GO" id="GO:0000981">
    <property type="term" value="F:DNA-binding transcription factor activity, RNA polymerase II-specific"/>
    <property type="evidence" value="ECO:0007669"/>
    <property type="project" value="TreeGrafter"/>
</dbReference>
<evidence type="ECO:0000256" key="2">
    <source>
        <dbReference type="ARBA" id="ARBA00023015"/>
    </source>
</evidence>
<evidence type="ECO:0000256" key="1">
    <source>
        <dbReference type="ARBA" id="ARBA00004123"/>
    </source>
</evidence>
<dbReference type="Proteomes" id="UP000277212">
    <property type="component" value="Unassembled WGS sequence"/>
</dbReference>
<accession>A0A3M2RP16</accession>
<comment type="subcellular location">
    <subcellularLocation>
        <location evidence="1">Nucleus</location>
    </subcellularLocation>
</comment>
<evidence type="ECO:0000313" key="7">
    <source>
        <dbReference type="EMBL" id="RMJ06952.1"/>
    </source>
</evidence>
<keyword evidence="5" id="KW-0539">Nucleus</keyword>
<reference evidence="7 8" key="1">
    <citation type="submission" date="2017-06" db="EMBL/GenBank/DDBJ databases">
        <title>Comparative genomic analysis of Ambrosia Fusariam Clade fungi.</title>
        <authorList>
            <person name="Stajich J.E."/>
            <person name="Carrillo J."/>
            <person name="Kijimoto T."/>
            <person name="Eskalen A."/>
            <person name="O'Donnell K."/>
            <person name="Kasson M."/>
        </authorList>
    </citation>
    <scope>NUCLEOTIDE SEQUENCE [LARGE SCALE GENOMIC DNA]</scope>
    <source>
        <strain evidence="7">UCR3666</strain>
    </source>
</reference>
<dbReference type="AlphaFoldDB" id="A0A3M2RP16"/>
<evidence type="ECO:0000313" key="8">
    <source>
        <dbReference type="Proteomes" id="UP000277212"/>
    </source>
</evidence>
<evidence type="ECO:0000256" key="5">
    <source>
        <dbReference type="ARBA" id="ARBA00023242"/>
    </source>
</evidence>
<protein>
    <recommendedName>
        <fullName evidence="9">Transcription factor domain-containing protein</fullName>
    </recommendedName>
</protein>
<evidence type="ECO:0000256" key="3">
    <source>
        <dbReference type="ARBA" id="ARBA00023125"/>
    </source>
</evidence>
<dbReference type="GO" id="GO:0000976">
    <property type="term" value="F:transcription cis-regulatory region binding"/>
    <property type="evidence" value="ECO:0007669"/>
    <property type="project" value="TreeGrafter"/>
</dbReference>
<dbReference type="CDD" id="cd12148">
    <property type="entry name" value="fungal_TF_MHR"/>
    <property type="match status" value="1"/>
</dbReference>
<organism evidence="7 8">
    <name type="scientific">Fusarium kuroshium</name>
    <dbReference type="NCBI Taxonomy" id="2010991"/>
    <lineage>
        <taxon>Eukaryota</taxon>
        <taxon>Fungi</taxon>
        <taxon>Dikarya</taxon>
        <taxon>Ascomycota</taxon>
        <taxon>Pezizomycotina</taxon>
        <taxon>Sordariomycetes</taxon>
        <taxon>Hypocreomycetidae</taxon>
        <taxon>Hypocreales</taxon>
        <taxon>Nectriaceae</taxon>
        <taxon>Fusarium</taxon>
        <taxon>Fusarium solani species complex</taxon>
    </lineage>
</organism>
<feature type="region of interest" description="Disordered" evidence="6">
    <location>
        <begin position="1"/>
        <end position="28"/>
    </location>
</feature>
<dbReference type="PANTHER" id="PTHR31845:SF10">
    <property type="entry name" value="ZN(II)2CYS6 TRANSCRIPTION FACTOR (EUROFUNG)"/>
    <property type="match status" value="1"/>
</dbReference>
<dbReference type="PANTHER" id="PTHR31845">
    <property type="entry name" value="FINGER DOMAIN PROTEIN, PUTATIVE-RELATED"/>
    <property type="match status" value="1"/>
</dbReference>
<evidence type="ECO:0000256" key="4">
    <source>
        <dbReference type="ARBA" id="ARBA00023163"/>
    </source>
</evidence>
<dbReference type="InterPro" id="IPR051089">
    <property type="entry name" value="prtT"/>
</dbReference>
<evidence type="ECO:0008006" key="9">
    <source>
        <dbReference type="Google" id="ProtNLM"/>
    </source>
</evidence>
<gene>
    <name evidence="7" type="ORF">CDV36_013443</name>
</gene>
<dbReference type="STRING" id="2010991.A0A3M2RP16"/>
<keyword evidence="2" id="KW-0805">Transcription regulation</keyword>
<evidence type="ECO:0000256" key="6">
    <source>
        <dbReference type="SAM" id="MobiDB-lite"/>
    </source>
</evidence>
<dbReference type="OrthoDB" id="1600564at2759"/>
<dbReference type="GO" id="GO:0005634">
    <property type="term" value="C:nucleus"/>
    <property type="evidence" value="ECO:0007669"/>
    <property type="project" value="UniProtKB-SubCell"/>
</dbReference>
<keyword evidence="8" id="KW-1185">Reference proteome</keyword>
<feature type="compositionally biased region" description="Polar residues" evidence="6">
    <location>
        <begin position="8"/>
        <end position="25"/>
    </location>
</feature>
<name>A0A3M2RP16_9HYPO</name>
<keyword evidence="4" id="KW-0804">Transcription</keyword>
<keyword evidence="3" id="KW-0238">DNA-binding</keyword>
<proteinExistence type="predicted"/>
<dbReference type="EMBL" id="NKUJ01000375">
    <property type="protein sequence ID" value="RMJ06952.1"/>
    <property type="molecule type" value="Genomic_DNA"/>
</dbReference>
<sequence>MRFRKSSMRNNSWSKEMQEVLSTPRVNHRDTNLDLTRCDRLDKECNIQPRGSHSRKNGGRGYGREDLLRLESKFDSVAQLLSNSSAVAGSSPGPALTSISPSDSPITAVFIQPLTPEAQLLAYKMFELYHRQMMPLFPFVWISLDESPEKLFRERPMLYMAIMVVACQQNADAQLELAQRWREELGRRIWAQGEKNIHLLQGVLVYLAWHHIHLQLGSQLNNLMHTAMSLAEELGISREKSMNAKTSPGGLNDYFTTNQGTRDKTNEERRCYLGLFWINSVLRMCVKDTCPMLGGQSIEEARLALQQAAELPCDEYLVQLVRVQQVSNTIDKTLYQDLSTTEATLPSAVLMAVSHLERDVEAVKTSLPSGLPQQELLLMSCHVLQIFLYKVGMDDRLLQSVDTDGSSTYSLRVSHILASCFNAVKAEAASVMSLPNSVILSMPYPYWIQIGHAILIYSRLLVTHHSFWDPGLLTSIQDFSDTLEGLSQKIEGAMNEGINSSPQRFLPTMFAKLRERFVNICKRVEENSKANTQSNIGTTEIPHSDVFEPGNMVIDEETEALLFSFFTDGLI</sequence>